<organism evidence="1 2">
    <name type="scientific">Escherichia phage vB_EcoS Sa179lw</name>
    <dbReference type="NCBI Taxonomy" id="2126819"/>
    <lineage>
        <taxon>Viruses</taxon>
        <taxon>Duplodnaviria</taxon>
        <taxon>Heunggongvirae</taxon>
        <taxon>Uroviricota</taxon>
        <taxon>Caudoviricetes</taxon>
        <taxon>Buchananvirus</taxon>
        <taxon>Buchananvirus Sa179lw</taxon>
    </lineage>
</organism>
<sequence length="59" mass="7190">MKSNKVARRLLKLDHWESNNKKLRWFNDREAMRIGRDSNLWLPIITKQSNHAYFFGETK</sequence>
<dbReference type="EMBL" id="MH023293">
    <property type="protein sequence ID" value="AVP40252.1"/>
    <property type="molecule type" value="Genomic_DNA"/>
</dbReference>
<name>A0A2P1MXG8_9CAUD</name>
<proteinExistence type="predicted"/>
<accession>A0A2P1MXG8</accession>
<dbReference type="Proteomes" id="UP000240398">
    <property type="component" value="Segment"/>
</dbReference>
<evidence type="ECO:0000313" key="2">
    <source>
        <dbReference type="Proteomes" id="UP000240398"/>
    </source>
</evidence>
<protein>
    <submittedName>
        <fullName evidence="1">Uncharacterized protein</fullName>
    </submittedName>
</protein>
<evidence type="ECO:0000313" key="1">
    <source>
        <dbReference type="EMBL" id="AVP40252.1"/>
    </source>
</evidence>
<gene>
    <name evidence="1" type="ORF">vBEcoSSa179w3YLVW_00067</name>
</gene>
<reference evidence="2" key="1">
    <citation type="submission" date="2018-03" db="EMBL/GenBank/DDBJ databases">
        <title>Complete Genome Sequence of Escherichia coli Phage Sa179w3YLVW Isolated from Surface Water in a Produce-Growing Area in Northern California.</title>
        <authorList>
            <person name="Liao Y.-T."/>
            <person name="Liu F."/>
            <person name="Sun X."/>
            <person name="Li R.W."/>
            <person name="Wu V.C.H."/>
        </authorList>
    </citation>
    <scope>NUCLEOTIDE SEQUENCE [LARGE SCALE GENOMIC DNA]</scope>
</reference>
<keyword evidence="2" id="KW-1185">Reference proteome</keyword>